<dbReference type="RefSeq" id="WP_074224285.1">
    <property type="nucleotide sequence ID" value="NZ_FSRC01000001.1"/>
</dbReference>
<name>A0A1N6DZY9_9BACT</name>
<evidence type="ECO:0000313" key="1">
    <source>
        <dbReference type="EMBL" id="SIN76323.1"/>
    </source>
</evidence>
<dbReference type="AlphaFoldDB" id="A0A1N6DZY9"/>
<evidence type="ECO:0008006" key="3">
    <source>
        <dbReference type="Google" id="ProtNLM"/>
    </source>
</evidence>
<sequence>MILSILKRTFILLVLFSLVSCIDINGVNIFPNRKDDGVISAILNGDQFEVESGKGILASEHVIAEMENRADSFLLTVYGIRVKDGGKALALGFKIGGKNLEELSSGTEFNEWNLIENSEVNFEGAMGAVEMRNSVKSKDHLFQASSNHTGEMELLITDIDVHKKLISGRFSFSALDEENGTLVEVENGTFDNIKWEWI</sequence>
<reference evidence="2" key="1">
    <citation type="submission" date="2016-11" db="EMBL/GenBank/DDBJ databases">
        <authorList>
            <person name="Varghese N."/>
            <person name="Submissions S."/>
        </authorList>
    </citation>
    <scope>NUCLEOTIDE SEQUENCE [LARGE SCALE GENOMIC DNA]</scope>
    <source>
        <strain evidence="2">DSM 15292</strain>
    </source>
</reference>
<organism evidence="1 2">
    <name type="scientific">Algoriphagus halophilus</name>
    <dbReference type="NCBI Taxonomy" id="226505"/>
    <lineage>
        <taxon>Bacteria</taxon>
        <taxon>Pseudomonadati</taxon>
        <taxon>Bacteroidota</taxon>
        <taxon>Cytophagia</taxon>
        <taxon>Cytophagales</taxon>
        <taxon>Cyclobacteriaceae</taxon>
        <taxon>Algoriphagus</taxon>
    </lineage>
</organism>
<dbReference type="EMBL" id="FSRC01000001">
    <property type="protein sequence ID" value="SIN76323.1"/>
    <property type="molecule type" value="Genomic_DNA"/>
</dbReference>
<proteinExistence type="predicted"/>
<dbReference type="OrthoDB" id="826113at2"/>
<dbReference type="Proteomes" id="UP000185221">
    <property type="component" value="Unassembled WGS sequence"/>
</dbReference>
<dbReference type="PROSITE" id="PS51257">
    <property type="entry name" value="PROKAR_LIPOPROTEIN"/>
    <property type="match status" value="1"/>
</dbReference>
<keyword evidence="2" id="KW-1185">Reference proteome</keyword>
<protein>
    <recommendedName>
        <fullName evidence="3">Lipoprotein</fullName>
    </recommendedName>
</protein>
<dbReference type="STRING" id="226505.SAMN05444394_1574"/>
<evidence type="ECO:0000313" key="2">
    <source>
        <dbReference type="Proteomes" id="UP000185221"/>
    </source>
</evidence>
<gene>
    <name evidence="1" type="ORF">SAMN05444394_1574</name>
</gene>
<accession>A0A1N6DZY9</accession>